<feature type="region of interest" description="Disordered" evidence="1">
    <location>
        <begin position="99"/>
        <end position="119"/>
    </location>
</feature>
<proteinExistence type="evidence at transcript level"/>
<evidence type="ECO:0000256" key="1">
    <source>
        <dbReference type="SAM" id="MobiDB-lite"/>
    </source>
</evidence>
<feature type="compositionally biased region" description="Basic and acidic residues" evidence="1">
    <location>
        <begin position="99"/>
        <end position="109"/>
    </location>
</feature>
<dbReference type="PANTHER" id="PTHR34072:SF44">
    <property type="entry name" value="RNA-DIRECTED DNA POLYMERASE"/>
    <property type="match status" value="1"/>
</dbReference>
<accession>Q0ZCC9</accession>
<sequence length="612" mass="70280">ITQPNINDGDIRSEDITMKFKKMKIDYCLRMNKYFHIKRDKVVRPVAQEASAEVMVAGVGCGRKKKKLQRREKGWKEKRESRDGCLVLVAALVGSWNGGEREREGEKKLQKPGVESEPMKTIPRRRGMSYDLFRASFVKFGGLNLSLVRPRYCRVIYYFDTPTLGRRHQLFGRVKFLAPLPGSFQRPNHNPYSQTYNPGWRNHLNFSWKSDNNNAQTSQPPFQAHHNFQNSYGYAPPYANLEETLHAFIEKQETINTQLAQSMTDFKDTLAKLTFALSFQEKVITLRSGKVIEKPILEPCEKDDELISEGKEGVESEHCNKKTDFPPTLSFPHAMTKQRKVNHNSEIFETFKQSLPFEIMCDVSDYAVGAVLVRFLCSACFNSDHAALKYLLSKKDSKARLVRWILLLQEFYITIKDKKGTENVVADYLSRLTTDSKSDITPIDDYFPDESLLSVSTLPWTIASLLEYPRQKKVLERKTKVRLSGESSNSFISYMPETGKNTFAKKRHTKRLKVCHRCAKWTCNATCCSLGMISVNREDKIQFIKNGLSKGSLDNLLLTLETHPSGDVHYAIHNLWPQFHKEHDRLSLGNLTIKDSVCQFLKKLDVKPIPDP</sequence>
<name>Q0ZCC9_POPTR</name>
<evidence type="ECO:0000313" key="2">
    <source>
        <dbReference type="EMBL" id="ABG37659.1"/>
    </source>
</evidence>
<dbReference type="EMBL" id="DQ536166">
    <property type="protein sequence ID" value="ABG37659.1"/>
    <property type="molecule type" value="mRNA"/>
</dbReference>
<dbReference type="AlphaFoldDB" id="Q0ZCC9"/>
<reference evidence="2" key="1">
    <citation type="submission" date="2006-05" db="EMBL/GenBank/DDBJ databases">
        <title>Cloning and characterization of non-RGAs based on NBS domain.</title>
        <authorList>
            <person name="Zhang Z.Y."/>
            <person name="Zhang Q."/>
        </authorList>
    </citation>
    <scope>NUCLEOTIDE SEQUENCE</scope>
</reference>
<dbReference type="PANTHER" id="PTHR34072">
    <property type="entry name" value="ENZYMATIC POLYPROTEIN-RELATED"/>
    <property type="match status" value="1"/>
</dbReference>
<dbReference type="SUPFAM" id="SSF56672">
    <property type="entry name" value="DNA/RNA polymerases"/>
    <property type="match status" value="1"/>
</dbReference>
<feature type="non-terminal residue" evidence="2">
    <location>
        <position position="1"/>
    </location>
</feature>
<protein>
    <submittedName>
        <fullName evidence="2">Integrase</fullName>
    </submittedName>
</protein>
<dbReference type="InterPro" id="IPR043502">
    <property type="entry name" value="DNA/RNA_pol_sf"/>
</dbReference>
<organism evidence="2">
    <name type="scientific">Populus trichocarpa</name>
    <name type="common">Western balsam poplar</name>
    <name type="synonym">Populus balsamifera subsp. trichocarpa</name>
    <dbReference type="NCBI Taxonomy" id="3694"/>
    <lineage>
        <taxon>Eukaryota</taxon>
        <taxon>Viridiplantae</taxon>
        <taxon>Streptophyta</taxon>
        <taxon>Embryophyta</taxon>
        <taxon>Tracheophyta</taxon>
        <taxon>Spermatophyta</taxon>
        <taxon>Magnoliopsida</taxon>
        <taxon>eudicotyledons</taxon>
        <taxon>Gunneridae</taxon>
        <taxon>Pentapetalae</taxon>
        <taxon>rosids</taxon>
        <taxon>fabids</taxon>
        <taxon>Malpighiales</taxon>
        <taxon>Salicaceae</taxon>
        <taxon>Saliceae</taxon>
        <taxon>Populus</taxon>
    </lineage>
</organism>